<reference evidence="2 3" key="1">
    <citation type="submission" date="2011-10" db="EMBL/GenBank/DDBJ databases">
        <title>The Improved High-Quality Draft genome of Methanoplanus limicola DSM 2279.</title>
        <authorList>
            <consortium name="US DOE Joint Genome Institute (JGI-PGF)"/>
            <person name="Lucas S."/>
            <person name="Copeland A."/>
            <person name="Lapidus A."/>
            <person name="Glavina del Rio T."/>
            <person name="Dalin E."/>
            <person name="Tice H."/>
            <person name="Bruce D."/>
            <person name="Goodwin L."/>
            <person name="Pitluck S."/>
            <person name="Peters L."/>
            <person name="Mikhailova N."/>
            <person name="Lu M."/>
            <person name="Kyrpides N."/>
            <person name="Mavromatis K."/>
            <person name="Ivanova N."/>
            <person name="Markowitz V."/>
            <person name="Cheng J.-F."/>
            <person name="Hugenholtz P."/>
            <person name="Woyke T."/>
            <person name="Wu D."/>
            <person name="Wirth R."/>
            <person name="Brambilla E.-M."/>
            <person name="Klenk H.-P."/>
            <person name="Eisen J.A."/>
        </authorList>
    </citation>
    <scope>NUCLEOTIDE SEQUENCE [LARGE SCALE GENOMIC DNA]</scope>
    <source>
        <strain evidence="2 3">DSM 2279</strain>
    </source>
</reference>
<dbReference type="EMBL" id="CM001436">
    <property type="protein sequence ID" value="EHQ34343.1"/>
    <property type="molecule type" value="Genomic_DNA"/>
</dbReference>
<dbReference type="HOGENOM" id="CLU_316782_0_0_2"/>
<protein>
    <submittedName>
        <fullName evidence="2">Cellulosome anchoring protein cohesin region</fullName>
    </submittedName>
</protein>
<accession>H1YZT1</accession>
<dbReference type="InterPro" id="IPR008965">
    <property type="entry name" value="CBM2/CBM3_carb-bd_dom_sf"/>
</dbReference>
<dbReference type="RefSeq" id="WP_004075954.1">
    <property type="nucleotide sequence ID" value="NZ_CM001436.1"/>
</dbReference>
<evidence type="ECO:0000259" key="1">
    <source>
        <dbReference type="PROSITE" id="PS51766"/>
    </source>
</evidence>
<evidence type="ECO:0000313" key="2">
    <source>
        <dbReference type="EMBL" id="EHQ34343.1"/>
    </source>
</evidence>
<sequence>MKKLKVSLLLAMVLCLLIGGVSAYTELLVYSGNIVPPGGSTQVPVYVYGLDNAEGVSFNMSFDQTKVRVDGVTALGTDFPDSAVYANPNNDTGKLSVAITNNEGISANSRKTIAYITFSAVAVSGDSDLQFVAPSTYSTNFGPVEFNYTYSGQISVRNQRTIIAPNGNLIYGQGKYLPVQVDNISGAKSISVNLMYDGSYVSIENMATPYDGIIIDQGTEATNGKISEEQYYQMINSDSYKEYQDLISIDSPHGHNWAYIYLFIPDGLTTVVPQDIVNIFFTPTETAGTANLTAYGSYSDGDDNNRISPDTAFPFDRNVPGQIVTSGGGVTPGGDIRAESGILPLESSRAFPVQIKGTTGCAGYSFEAQWNYEDLSINSVTLNSSAAGVGVTIDHMQNGTYWGEPKAYCTLSIGNLSGFNNDNWASLVDFSFTPNTTRMGDTWFNISDESWDAPLSHVVPKDNVTIYNPAISVGNGVITIIDTEPLPDFVPSVDAPHIVKINRDDMVHVKGLYLYVSNLGTADFNSSGVEVPVIAELGNFSEKTKFDKIVKVGDTVQVLGLNIDMSAKDYGIDPETTELPQDKVIKVTVNPEPRVVEEKNYQNNSVNHSLRVTAPDLAAEIVAPAKTTQSVLTPIGINITNLGEVPSVNTTLVYEITNGEIETIQIPALDPNGSVMIWKNMTLVTGEYLVQANVNPNHLTDYETTYSNNRVNKTITSYDVPQVKIEMPKDVVYIPGTEVKIPVIVKNVDDLAAFQMTFAYDSPALTVKDVQAGEIGGFYKNLLNGSAIFNGAQVSGLTGDITTATIIVNVSGKSGDTSKLNLDAELWDNNGLEIPVSVTNGNALVMLYGDANNDGKVNQADTLKVLKWVVGIDADNPISGTTRFTQVDVTRNNYVDVGDAMFISQHNVGLRDEYFDIILK</sequence>
<dbReference type="PROSITE" id="PS51766">
    <property type="entry name" value="DOCKERIN"/>
    <property type="match status" value="1"/>
</dbReference>
<dbReference type="Gene3D" id="2.60.40.680">
    <property type="match status" value="2"/>
</dbReference>
<feature type="domain" description="Dockerin" evidence="1">
    <location>
        <begin position="844"/>
        <end position="916"/>
    </location>
</feature>
<dbReference type="Proteomes" id="UP000005741">
    <property type="component" value="Chromosome"/>
</dbReference>
<dbReference type="SUPFAM" id="SSF49384">
    <property type="entry name" value="Carbohydrate-binding domain"/>
    <property type="match status" value="2"/>
</dbReference>
<keyword evidence="3" id="KW-1185">Reference proteome</keyword>
<dbReference type="CDD" id="cd08547">
    <property type="entry name" value="Type_II_cohesin"/>
    <property type="match status" value="1"/>
</dbReference>
<dbReference type="InterPro" id="IPR013783">
    <property type="entry name" value="Ig-like_fold"/>
</dbReference>
<dbReference type="InterPro" id="IPR002102">
    <property type="entry name" value="Cohesin_dom"/>
</dbReference>
<dbReference type="AlphaFoldDB" id="H1YZT1"/>
<gene>
    <name evidence="2" type="ORF">Metlim_0190</name>
</gene>
<dbReference type="Gene3D" id="1.10.1330.10">
    <property type="entry name" value="Dockerin domain"/>
    <property type="match status" value="1"/>
</dbReference>
<dbReference type="GO" id="GO:0000272">
    <property type="term" value="P:polysaccharide catabolic process"/>
    <property type="evidence" value="ECO:0007669"/>
    <property type="project" value="InterPro"/>
</dbReference>
<dbReference type="Pfam" id="PF00963">
    <property type="entry name" value="Cohesin"/>
    <property type="match status" value="2"/>
</dbReference>
<name>H1YZT1_9EURY</name>
<dbReference type="InterPro" id="IPR016134">
    <property type="entry name" value="Dockerin_dom"/>
</dbReference>
<dbReference type="OrthoDB" id="112083at2157"/>
<dbReference type="CDD" id="cd14256">
    <property type="entry name" value="Dockerin_I"/>
    <property type="match status" value="1"/>
</dbReference>
<dbReference type="InParanoid" id="H1YZT1"/>
<dbReference type="Gene3D" id="2.60.40.10">
    <property type="entry name" value="Immunoglobulins"/>
    <property type="match status" value="1"/>
</dbReference>
<dbReference type="STRING" id="937775.Metlim_0190"/>
<dbReference type="SUPFAM" id="SSF63446">
    <property type="entry name" value="Type I dockerin domain"/>
    <property type="match status" value="1"/>
</dbReference>
<proteinExistence type="predicted"/>
<evidence type="ECO:0000313" key="3">
    <source>
        <dbReference type="Proteomes" id="UP000005741"/>
    </source>
</evidence>
<dbReference type="GO" id="GO:0030246">
    <property type="term" value="F:carbohydrate binding"/>
    <property type="evidence" value="ECO:0007669"/>
    <property type="project" value="InterPro"/>
</dbReference>
<organism evidence="2 3">
    <name type="scientific">Methanoplanus limicola DSM 2279</name>
    <dbReference type="NCBI Taxonomy" id="937775"/>
    <lineage>
        <taxon>Archaea</taxon>
        <taxon>Methanobacteriati</taxon>
        <taxon>Methanobacteriota</taxon>
        <taxon>Stenosarchaea group</taxon>
        <taxon>Methanomicrobia</taxon>
        <taxon>Methanomicrobiales</taxon>
        <taxon>Methanomicrobiaceae</taxon>
        <taxon>Methanoplanus</taxon>
    </lineage>
</organism>
<dbReference type="InterPro" id="IPR036439">
    <property type="entry name" value="Dockerin_dom_sf"/>
</dbReference>